<name>A0AAD9UN31_9APIC</name>
<protein>
    <recommendedName>
        <fullName evidence="4">Transmembrane protein</fullName>
    </recommendedName>
</protein>
<dbReference type="GeneID" id="94337462"/>
<evidence type="ECO:0008006" key="4">
    <source>
        <dbReference type="Google" id="ProtNLM"/>
    </source>
</evidence>
<keyword evidence="3" id="KW-1185">Reference proteome</keyword>
<keyword evidence="1" id="KW-0472">Membrane</keyword>
<feature type="transmembrane region" description="Helical" evidence="1">
    <location>
        <begin position="157"/>
        <end position="173"/>
    </location>
</feature>
<sequence length="248" mass="26962">MVDVNCYIYSLVIFNAINTARSYSVRIKTKSGLAGIKHPEPQKLNSELYPDKIISRAEDQLADTLNVIRGKLSMVEQSVSHAFWKNQAVIIVCGSVTLLTSILICCISVWQASKLFSNGFWNKKFFKSGGWWIVLAALCGGLFGICLGLLIFPISGIFLASGFMLIGVSIVYVGRRGAIIGGIGGLEVGMTFGALHSNSVSAIFIEGILCSFAGVAIGFIPIFPNLKINVRYIQHGLRSKTEHCPIRV</sequence>
<keyword evidence="1" id="KW-0812">Transmembrane</keyword>
<feature type="transmembrane region" description="Helical" evidence="1">
    <location>
        <begin position="131"/>
        <end position="151"/>
    </location>
</feature>
<keyword evidence="1" id="KW-1133">Transmembrane helix</keyword>
<feature type="transmembrane region" description="Helical" evidence="1">
    <location>
        <begin position="202"/>
        <end position="223"/>
    </location>
</feature>
<gene>
    <name evidence="2" type="ORF">BdWA1_003165</name>
</gene>
<dbReference type="AlphaFoldDB" id="A0AAD9UN31"/>
<evidence type="ECO:0000313" key="3">
    <source>
        <dbReference type="Proteomes" id="UP001214638"/>
    </source>
</evidence>
<dbReference type="RefSeq" id="XP_067802332.1">
    <property type="nucleotide sequence ID" value="XM_067948181.1"/>
</dbReference>
<dbReference type="Proteomes" id="UP001214638">
    <property type="component" value="Unassembled WGS sequence"/>
</dbReference>
<evidence type="ECO:0000313" key="2">
    <source>
        <dbReference type="EMBL" id="KAK2195489.1"/>
    </source>
</evidence>
<dbReference type="KEGG" id="bdw:94337462"/>
<organism evidence="2 3">
    <name type="scientific">Babesia duncani</name>
    <dbReference type="NCBI Taxonomy" id="323732"/>
    <lineage>
        <taxon>Eukaryota</taxon>
        <taxon>Sar</taxon>
        <taxon>Alveolata</taxon>
        <taxon>Apicomplexa</taxon>
        <taxon>Aconoidasida</taxon>
        <taxon>Piroplasmida</taxon>
        <taxon>Babesiidae</taxon>
        <taxon>Babesia</taxon>
    </lineage>
</organism>
<proteinExistence type="predicted"/>
<evidence type="ECO:0000256" key="1">
    <source>
        <dbReference type="SAM" id="Phobius"/>
    </source>
</evidence>
<dbReference type="EMBL" id="JALLKP010000004">
    <property type="protein sequence ID" value="KAK2195489.1"/>
    <property type="molecule type" value="Genomic_DNA"/>
</dbReference>
<accession>A0AAD9UN31</accession>
<comment type="caution">
    <text evidence="2">The sequence shown here is derived from an EMBL/GenBank/DDBJ whole genome shotgun (WGS) entry which is preliminary data.</text>
</comment>
<reference evidence="2" key="1">
    <citation type="journal article" date="2023" name="Nat. Microbiol.">
        <title>Babesia duncani multi-omics identifies virulence factors and drug targets.</title>
        <authorList>
            <person name="Singh P."/>
            <person name="Lonardi S."/>
            <person name="Liang Q."/>
            <person name="Vydyam P."/>
            <person name="Khabirova E."/>
            <person name="Fang T."/>
            <person name="Gihaz S."/>
            <person name="Thekkiniath J."/>
            <person name="Munshi M."/>
            <person name="Abel S."/>
            <person name="Ciampossin L."/>
            <person name="Batugedara G."/>
            <person name="Gupta M."/>
            <person name="Lu X.M."/>
            <person name="Lenz T."/>
            <person name="Chakravarty S."/>
            <person name="Cornillot E."/>
            <person name="Hu Y."/>
            <person name="Ma W."/>
            <person name="Gonzalez L.M."/>
            <person name="Sanchez S."/>
            <person name="Estrada K."/>
            <person name="Sanchez-Flores A."/>
            <person name="Montero E."/>
            <person name="Harb O.S."/>
            <person name="Le Roch K.G."/>
            <person name="Mamoun C.B."/>
        </authorList>
    </citation>
    <scope>NUCLEOTIDE SEQUENCE</scope>
    <source>
        <strain evidence="2">WA1</strain>
    </source>
</reference>
<feature type="transmembrane region" description="Helical" evidence="1">
    <location>
        <begin position="88"/>
        <end position="110"/>
    </location>
</feature>